<evidence type="ECO:0000313" key="7">
    <source>
        <dbReference type="Proteomes" id="UP001303046"/>
    </source>
</evidence>
<dbReference type="InterPro" id="IPR004294">
    <property type="entry name" value="Carotenoid_Oase"/>
</dbReference>
<evidence type="ECO:0008006" key="8">
    <source>
        <dbReference type="Google" id="ProtNLM"/>
    </source>
</evidence>
<comment type="caution">
    <text evidence="6">The sequence shown here is derived from an EMBL/GenBank/DDBJ whole genome shotgun (WGS) entry which is preliminary data.</text>
</comment>
<dbReference type="Pfam" id="PF03055">
    <property type="entry name" value="RPE65"/>
    <property type="match status" value="1"/>
</dbReference>
<proteinExistence type="inferred from homology"/>
<keyword evidence="5" id="KW-0408">Iron</keyword>
<keyword evidence="3" id="KW-0479">Metal-binding</keyword>
<evidence type="ECO:0000256" key="5">
    <source>
        <dbReference type="ARBA" id="ARBA00023004"/>
    </source>
</evidence>
<dbReference type="PANTHER" id="PTHR10543">
    <property type="entry name" value="BETA-CAROTENE DIOXYGENASE"/>
    <property type="match status" value="1"/>
</dbReference>
<sequence>MQHIVWLKRYKAQCRLASYFLPDDSLDNCSVAFTTLGDAVYALTESPYLVRIDVDTLDYLEKVDIREKLNVSLHIYSAHQHSDSDGNLYNVGSMFGPSSKYIFAKTKNPLHVENSSNSHSFENTELLGTVAAANTWAPSYYHSFGITENYFILFESPERINLKKIIFKNFLATSFNECMYWDDSLAVNVILFDRINSRTVERKITSDAFFTFHHANAFEKDGFVVVDYCKYDNPGSFDDLLLEHMRSGSLISKSSKFVSYLHRMIIPLHVSDKHQPGDDLLSTCEMANGCEAILKEDGSIHCKDRRICDIPFEFPRYCYDLNMKEYRYVYGACLGHETEAKRGVVKVDMKEENYKAWHKDAADQICAEPILVNRPGYEKEDEGVLLVPVVTINEKDTPYVVVLNAETMEEQGRFLIPQSRIPLGFHAHYVPRSDL</sequence>
<keyword evidence="7" id="KW-1185">Reference proteome</keyword>
<name>A0ABR1D5B6_NECAM</name>
<reference evidence="6 7" key="1">
    <citation type="submission" date="2023-08" db="EMBL/GenBank/DDBJ databases">
        <title>A Necator americanus chromosomal reference genome.</title>
        <authorList>
            <person name="Ilik V."/>
            <person name="Petrzelkova K.J."/>
            <person name="Pardy F."/>
            <person name="Fuh T."/>
            <person name="Niatou-Singa F.S."/>
            <person name="Gouil Q."/>
            <person name="Baker L."/>
            <person name="Ritchie M.E."/>
            <person name="Jex A.R."/>
            <person name="Gazzola D."/>
            <person name="Li H."/>
            <person name="Toshio Fujiwara R."/>
            <person name="Zhan B."/>
            <person name="Aroian R.V."/>
            <person name="Pafco B."/>
            <person name="Schwarz E.M."/>
        </authorList>
    </citation>
    <scope>NUCLEOTIDE SEQUENCE [LARGE SCALE GENOMIC DNA]</scope>
    <source>
        <strain evidence="6 7">Aroian</strain>
        <tissue evidence="6">Whole animal</tissue>
    </source>
</reference>
<evidence type="ECO:0000313" key="6">
    <source>
        <dbReference type="EMBL" id="KAK6745276.1"/>
    </source>
</evidence>
<comment type="cofactor">
    <cofactor evidence="1">
        <name>Fe(2+)</name>
        <dbReference type="ChEBI" id="CHEBI:29033"/>
    </cofactor>
</comment>
<dbReference type="PANTHER" id="PTHR10543:SF24">
    <property type="entry name" value="CAROTENOID ISOMEROOXYGENASE"/>
    <property type="match status" value="1"/>
</dbReference>
<protein>
    <recommendedName>
        <fullName evidence="8">Retinal pigment epithelial membrane protein</fullName>
    </recommendedName>
</protein>
<evidence type="ECO:0000256" key="1">
    <source>
        <dbReference type="ARBA" id="ARBA00001954"/>
    </source>
</evidence>
<gene>
    <name evidence="6" type="primary">Necator_chrIII.g12553</name>
    <name evidence="6" type="ORF">RB195_011787</name>
</gene>
<keyword evidence="4" id="KW-0560">Oxidoreductase</keyword>
<dbReference type="EMBL" id="JAVFWL010000003">
    <property type="protein sequence ID" value="KAK6745276.1"/>
    <property type="molecule type" value="Genomic_DNA"/>
</dbReference>
<evidence type="ECO:0000256" key="4">
    <source>
        <dbReference type="ARBA" id="ARBA00023002"/>
    </source>
</evidence>
<evidence type="ECO:0000256" key="3">
    <source>
        <dbReference type="ARBA" id="ARBA00022723"/>
    </source>
</evidence>
<accession>A0ABR1D5B6</accession>
<dbReference type="Proteomes" id="UP001303046">
    <property type="component" value="Unassembled WGS sequence"/>
</dbReference>
<comment type="similarity">
    <text evidence="2">Belongs to the carotenoid oxygenase family.</text>
</comment>
<evidence type="ECO:0000256" key="2">
    <source>
        <dbReference type="ARBA" id="ARBA00006787"/>
    </source>
</evidence>
<organism evidence="6 7">
    <name type="scientific">Necator americanus</name>
    <name type="common">Human hookworm</name>
    <dbReference type="NCBI Taxonomy" id="51031"/>
    <lineage>
        <taxon>Eukaryota</taxon>
        <taxon>Metazoa</taxon>
        <taxon>Ecdysozoa</taxon>
        <taxon>Nematoda</taxon>
        <taxon>Chromadorea</taxon>
        <taxon>Rhabditida</taxon>
        <taxon>Rhabditina</taxon>
        <taxon>Rhabditomorpha</taxon>
        <taxon>Strongyloidea</taxon>
        <taxon>Ancylostomatidae</taxon>
        <taxon>Bunostominae</taxon>
        <taxon>Necator</taxon>
    </lineage>
</organism>